<dbReference type="EMBL" id="JAUTXU010000159">
    <property type="protein sequence ID" value="KAK3702814.1"/>
    <property type="molecule type" value="Genomic_DNA"/>
</dbReference>
<name>A0ACC3MSG9_9PEZI</name>
<evidence type="ECO:0000313" key="1">
    <source>
        <dbReference type="EMBL" id="KAK3702814.1"/>
    </source>
</evidence>
<sequence>MTSQARPGKTAPKLCQDFLIFDPLKGGKPNVLTDHSPPQGEGPQLAPHLASCKHDYTTKSAQSVTPPLDLRPDGGTSYKLAVICKKCRIHADILIDYSDATDPCPTNAHPLHHFQRAPTQDRTTQDRIRYAWQCSVDECRAKLRIHFRTPRLSENDVNSIVNPELLKRRYHALLEEDPNREGIRQATPMESLSRLRRYVKDSLNPQHNKRQIPAINKRFQESFGLNGQDCHELLEKCGLKYAVSAAQEGQEREWDLCISPEVNWVLPNPEQIEDRFQTDEHNQREMLEDVAIELLAWMYKLSSEQGLVNPHAGESMSSADMDVERTLAAVGSAVREHLANVTSPLQLKLTQSRFFNSLGALPDFSDSLIEYTYDRQTFCDPELQSYYFECLEVITEDRRTEQLQMKVAKLQSQLVVSRRDLTAAYRYFSISIAESQKVSDERVIEIFQARQSDLGATAQEEARQHLYKIGVSRGSGRLISASRQSVDTYEDALSWLGNGADKNTSDDGILAILAIKTADNPANEEIGQKAVATIAKARKSNMLNNWLLTGRQDGYTMSVDEALRHLNIEQKLEFVDQTVLSAVFDSARQDRPGDTTEKAITAIQGALASGNGDMSTHSPETWPVGLTSHGNTCYLNSLLQYYFSIKPLRDIVLNYHQYKLDTSTNGEKKERVGQLRISTVEVEGGQRFAAELKYLFERMIKSRDSAVKPEADLVCRAFLKPKEYKLLDPIMRPEKDQPGQTASNGSETAVDDKFTDQQTVMSPTQTMTDGRKESDASSATLQASVNGDNPDVPMRDGEMPLTPPASPGLKGQDKPEPENPPPLPPRRFSTTKEEALAKAEANARQQQDVTEVHDAITFLLRCGMMPRGHDDEEEQEDAMRDLFSLRVTQTMVNKGVEQKPKPLPDSAIQLNVPYEPTDIYSALDAVFDLQPYTEDPSMEAFKSVKSLPPLLQINMPRIGYDKDRAGGAAFKSTECIRLEDELFLDRYLDTGHPSTLPKRRHCWGWRKQLQSLRREQRALAKTKIDLDGPSAVAETAAYLTSLDDVNNDLRSIDVEPIEADGDITSALTHEARQQAERVAELDAEIDALQKQLGSQFQDLKNIKYRLAAVFFHRGSYGHGHYWIYIRDFANNIWRLYNDERVEQFEKLDSIFEAKTWDQGTPTYAVYVAEDKVDHIQPVCRAPEEAPTFEPTSIQDSADVEMRNVHSKQVPGIAIDPTLASEGGQASWDAPRQVAENVKW</sequence>
<proteinExistence type="predicted"/>
<reference evidence="1" key="1">
    <citation type="submission" date="2023-07" db="EMBL/GenBank/DDBJ databases">
        <title>Black Yeasts Isolated from many extreme environments.</title>
        <authorList>
            <person name="Coleine C."/>
            <person name="Stajich J.E."/>
            <person name="Selbmann L."/>
        </authorList>
    </citation>
    <scope>NUCLEOTIDE SEQUENCE</scope>
    <source>
        <strain evidence="1">CCFEE 5714</strain>
    </source>
</reference>
<comment type="caution">
    <text evidence="1">The sequence shown here is derived from an EMBL/GenBank/DDBJ whole genome shotgun (WGS) entry which is preliminary data.</text>
</comment>
<dbReference type="Proteomes" id="UP001281147">
    <property type="component" value="Unassembled WGS sequence"/>
</dbReference>
<keyword evidence="1" id="KW-0645">Protease</keyword>
<gene>
    <name evidence="1" type="primary">UBP2_2</name>
    <name evidence="1" type="ORF">LTR37_014798</name>
</gene>
<keyword evidence="2" id="KW-1185">Reference proteome</keyword>
<protein>
    <submittedName>
        <fullName evidence="1">Ubiquitin-specific protease ubp2</fullName>
        <ecNumber evidence="1">3.4.19.12</ecNumber>
    </submittedName>
</protein>
<evidence type="ECO:0000313" key="2">
    <source>
        <dbReference type="Proteomes" id="UP001281147"/>
    </source>
</evidence>
<organism evidence="1 2">
    <name type="scientific">Vermiconidia calcicola</name>
    <dbReference type="NCBI Taxonomy" id="1690605"/>
    <lineage>
        <taxon>Eukaryota</taxon>
        <taxon>Fungi</taxon>
        <taxon>Dikarya</taxon>
        <taxon>Ascomycota</taxon>
        <taxon>Pezizomycotina</taxon>
        <taxon>Dothideomycetes</taxon>
        <taxon>Dothideomycetidae</taxon>
        <taxon>Mycosphaerellales</taxon>
        <taxon>Extremaceae</taxon>
        <taxon>Vermiconidia</taxon>
    </lineage>
</organism>
<dbReference type="EC" id="3.4.19.12" evidence="1"/>
<keyword evidence="1" id="KW-0378">Hydrolase</keyword>
<accession>A0ACC3MSG9</accession>